<gene>
    <name evidence="1" type="ORF">Mal52_44850</name>
</gene>
<sequence>MRYDANIPEMERERLALLIGRQLMAVSTDRWAVQLATDTFDVLIIPEEIATPDDDHECADVTRPKLIEPVESEFETIASGLGTMTSLWILSTVVVFSPPRIGNSITSNDATIPEGIDYGPIFSHPSQPPSVNPAQAIVDLDIAFEIGTDTDQRIIVYTDGCGFFVYTAINEEPIAKEICVRTKLRVA</sequence>
<accession>A0A517ZU32</accession>
<evidence type="ECO:0000313" key="2">
    <source>
        <dbReference type="Proteomes" id="UP000319383"/>
    </source>
</evidence>
<keyword evidence="2" id="KW-1185">Reference proteome</keyword>
<dbReference type="Proteomes" id="UP000319383">
    <property type="component" value="Chromosome"/>
</dbReference>
<name>A0A517ZU32_9PLAN</name>
<proteinExistence type="predicted"/>
<protein>
    <submittedName>
        <fullName evidence="1">Uncharacterized protein</fullName>
    </submittedName>
</protein>
<evidence type="ECO:0000313" key="1">
    <source>
        <dbReference type="EMBL" id="QDU45988.1"/>
    </source>
</evidence>
<dbReference type="EMBL" id="CP036276">
    <property type="protein sequence ID" value="QDU45988.1"/>
    <property type="molecule type" value="Genomic_DNA"/>
</dbReference>
<dbReference type="RefSeq" id="WP_145378518.1">
    <property type="nucleotide sequence ID" value="NZ_CP036276.1"/>
</dbReference>
<organism evidence="1 2">
    <name type="scientific">Symmachiella dynata</name>
    <dbReference type="NCBI Taxonomy" id="2527995"/>
    <lineage>
        <taxon>Bacteria</taxon>
        <taxon>Pseudomonadati</taxon>
        <taxon>Planctomycetota</taxon>
        <taxon>Planctomycetia</taxon>
        <taxon>Planctomycetales</taxon>
        <taxon>Planctomycetaceae</taxon>
        <taxon>Symmachiella</taxon>
    </lineage>
</organism>
<reference evidence="1 2" key="1">
    <citation type="submission" date="2019-02" db="EMBL/GenBank/DDBJ databases">
        <title>Deep-cultivation of Planctomycetes and their phenomic and genomic characterization uncovers novel biology.</title>
        <authorList>
            <person name="Wiegand S."/>
            <person name="Jogler M."/>
            <person name="Boedeker C."/>
            <person name="Pinto D."/>
            <person name="Vollmers J."/>
            <person name="Rivas-Marin E."/>
            <person name="Kohn T."/>
            <person name="Peeters S.H."/>
            <person name="Heuer A."/>
            <person name="Rast P."/>
            <person name="Oberbeckmann S."/>
            <person name="Bunk B."/>
            <person name="Jeske O."/>
            <person name="Meyerdierks A."/>
            <person name="Storesund J.E."/>
            <person name="Kallscheuer N."/>
            <person name="Luecker S."/>
            <person name="Lage O.M."/>
            <person name="Pohl T."/>
            <person name="Merkel B.J."/>
            <person name="Hornburger P."/>
            <person name="Mueller R.-W."/>
            <person name="Bruemmer F."/>
            <person name="Labrenz M."/>
            <person name="Spormann A.M."/>
            <person name="Op den Camp H."/>
            <person name="Overmann J."/>
            <person name="Amann R."/>
            <person name="Jetten M.S.M."/>
            <person name="Mascher T."/>
            <person name="Medema M.H."/>
            <person name="Devos D.P."/>
            <person name="Kaster A.-K."/>
            <person name="Ovreas L."/>
            <person name="Rohde M."/>
            <person name="Galperin M.Y."/>
            <person name="Jogler C."/>
        </authorList>
    </citation>
    <scope>NUCLEOTIDE SEQUENCE [LARGE SCALE GENOMIC DNA]</scope>
    <source>
        <strain evidence="1 2">Mal52</strain>
    </source>
</reference>
<dbReference type="AlphaFoldDB" id="A0A517ZU32"/>
<dbReference type="KEGG" id="sdyn:Mal52_44850"/>